<proteinExistence type="predicted"/>
<name>A0A6A6ZQT0_9PLEO</name>
<dbReference type="AlphaFoldDB" id="A0A6A6ZQT0"/>
<protein>
    <submittedName>
        <fullName evidence="1">Uncharacterized protein</fullName>
    </submittedName>
</protein>
<organism evidence="1 2">
    <name type="scientific">Ophiobolus disseminans</name>
    <dbReference type="NCBI Taxonomy" id="1469910"/>
    <lineage>
        <taxon>Eukaryota</taxon>
        <taxon>Fungi</taxon>
        <taxon>Dikarya</taxon>
        <taxon>Ascomycota</taxon>
        <taxon>Pezizomycotina</taxon>
        <taxon>Dothideomycetes</taxon>
        <taxon>Pleosporomycetidae</taxon>
        <taxon>Pleosporales</taxon>
        <taxon>Pleosporineae</taxon>
        <taxon>Phaeosphaeriaceae</taxon>
        <taxon>Ophiobolus</taxon>
    </lineage>
</organism>
<gene>
    <name evidence="1" type="ORF">CC86DRAFT_469688</name>
</gene>
<sequence>MNDAEKGEWMKDLSDPTEGMLCSLILAALPRLQHVHVFTRAQLNGMRIEHEQEFKDTARIAAGLELTTPKSLSVSTGPSFVLAKHANITTLALEHGVPNLIHALPQSFLQSVTHLNARWLFPAQVDDSVGFKALLAQVPEVRLSLELDSTSAIRQISTTIHVETIILRPARADAIDWIYNIFPNATTGVSRYPIPVDLRRVELHLPSDNSGMPHLLVELRHPAVLYGVYIIMYFKGKVYRTYGRAFPLGM</sequence>
<evidence type="ECO:0000313" key="1">
    <source>
        <dbReference type="EMBL" id="KAF2823133.1"/>
    </source>
</evidence>
<accession>A0A6A6ZQT0</accession>
<dbReference type="EMBL" id="MU006233">
    <property type="protein sequence ID" value="KAF2823133.1"/>
    <property type="molecule type" value="Genomic_DNA"/>
</dbReference>
<dbReference type="Proteomes" id="UP000799424">
    <property type="component" value="Unassembled WGS sequence"/>
</dbReference>
<keyword evidence="2" id="KW-1185">Reference proteome</keyword>
<evidence type="ECO:0000313" key="2">
    <source>
        <dbReference type="Proteomes" id="UP000799424"/>
    </source>
</evidence>
<reference evidence="1" key="1">
    <citation type="journal article" date="2020" name="Stud. Mycol.">
        <title>101 Dothideomycetes genomes: a test case for predicting lifestyles and emergence of pathogens.</title>
        <authorList>
            <person name="Haridas S."/>
            <person name="Albert R."/>
            <person name="Binder M."/>
            <person name="Bloem J."/>
            <person name="Labutti K."/>
            <person name="Salamov A."/>
            <person name="Andreopoulos B."/>
            <person name="Baker S."/>
            <person name="Barry K."/>
            <person name="Bills G."/>
            <person name="Bluhm B."/>
            <person name="Cannon C."/>
            <person name="Castanera R."/>
            <person name="Culley D."/>
            <person name="Daum C."/>
            <person name="Ezra D."/>
            <person name="Gonzalez J."/>
            <person name="Henrissat B."/>
            <person name="Kuo A."/>
            <person name="Liang C."/>
            <person name="Lipzen A."/>
            <person name="Lutzoni F."/>
            <person name="Magnuson J."/>
            <person name="Mondo S."/>
            <person name="Nolan M."/>
            <person name="Ohm R."/>
            <person name="Pangilinan J."/>
            <person name="Park H.-J."/>
            <person name="Ramirez L."/>
            <person name="Alfaro M."/>
            <person name="Sun H."/>
            <person name="Tritt A."/>
            <person name="Yoshinaga Y."/>
            <person name="Zwiers L.-H."/>
            <person name="Turgeon B."/>
            <person name="Goodwin S."/>
            <person name="Spatafora J."/>
            <person name="Crous P."/>
            <person name="Grigoriev I."/>
        </authorList>
    </citation>
    <scope>NUCLEOTIDE SEQUENCE</scope>
    <source>
        <strain evidence="1">CBS 113818</strain>
    </source>
</reference>